<dbReference type="PROSITE" id="PS52050">
    <property type="entry name" value="WYL"/>
    <property type="match status" value="1"/>
</dbReference>
<dbReference type="GO" id="GO:0003677">
    <property type="term" value="F:DNA binding"/>
    <property type="evidence" value="ECO:0007669"/>
    <property type="project" value="UniProtKB-KW"/>
</dbReference>
<dbReference type="Gene3D" id="1.10.10.10">
    <property type="entry name" value="Winged helix-like DNA-binding domain superfamily/Winged helix DNA-binding domain"/>
    <property type="match status" value="1"/>
</dbReference>
<dbReference type="Pfam" id="PF13280">
    <property type="entry name" value="WYL"/>
    <property type="match status" value="1"/>
</dbReference>
<name>A0A679C3Y4_ENTFC</name>
<proteinExistence type="predicted"/>
<keyword evidence="3" id="KW-0804">Transcription</keyword>
<dbReference type="AlphaFoldDB" id="A0A679C3Y4"/>
<dbReference type="InterPro" id="IPR036388">
    <property type="entry name" value="WH-like_DNA-bd_sf"/>
</dbReference>
<sequence length="303" mass="35149">MKSNRMFGILCILLEREKITAQALAEYFEVSVRTIHRDLLDLSSAGFPVTTQQGIGGGISLLPNFKYSKSILNKEDIDLIVSGIQGFASIDESSKIKTLLAKLRLGQEDKLLLENDIIIDFTSWNHKNTTIEKIKIIRSAIASRRLLELEYYSSNGYSKRTVEPYKLIFKEEYWYLFAYCTQRQDFRVFKLNRISKLLLCEQIYTERTDYDIPVLQSAFSNGVGQLVTVRMDKSYEFLAIDFFGQSNIREENNSLYISFYTEYPEWIVSTFASLGDKAEIIEPKTLRDDIKAFLEQARKQYEK</sequence>
<protein>
    <submittedName>
        <fullName evidence="5">Transcriptional regulator</fullName>
    </submittedName>
</protein>
<evidence type="ECO:0000256" key="3">
    <source>
        <dbReference type="ARBA" id="ARBA00023163"/>
    </source>
</evidence>
<dbReference type="InterPro" id="IPR036390">
    <property type="entry name" value="WH_DNA-bd_sf"/>
</dbReference>
<dbReference type="PIRSF" id="PIRSF016838">
    <property type="entry name" value="PafC"/>
    <property type="match status" value="1"/>
</dbReference>
<dbReference type="Pfam" id="PF08279">
    <property type="entry name" value="HTH_11"/>
    <property type="match status" value="1"/>
</dbReference>
<dbReference type="Pfam" id="PF25583">
    <property type="entry name" value="WCX"/>
    <property type="match status" value="1"/>
</dbReference>
<dbReference type="PROSITE" id="PS00894">
    <property type="entry name" value="HTH_DEOR_1"/>
    <property type="match status" value="1"/>
</dbReference>
<dbReference type="InterPro" id="IPR051534">
    <property type="entry name" value="CBASS_pafABC_assoc_protein"/>
</dbReference>
<dbReference type="InterPro" id="IPR028349">
    <property type="entry name" value="PafC-like"/>
</dbReference>
<dbReference type="InterPro" id="IPR013196">
    <property type="entry name" value="HTH_11"/>
</dbReference>
<evidence type="ECO:0000259" key="4">
    <source>
        <dbReference type="PROSITE" id="PS51000"/>
    </source>
</evidence>
<dbReference type="InterPro" id="IPR018356">
    <property type="entry name" value="Tscrpt_reg_HTH_DeoR_CS"/>
</dbReference>
<keyword evidence="2" id="KW-0238">DNA-binding</keyword>
<dbReference type="PANTHER" id="PTHR34580">
    <property type="match status" value="1"/>
</dbReference>
<dbReference type="GO" id="GO:0003700">
    <property type="term" value="F:DNA-binding transcription factor activity"/>
    <property type="evidence" value="ECO:0007669"/>
    <property type="project" value="InterPro"/>
</dbReference>
<keyword evidence="1" id="KW-0805">Transcription regulation</keyword>
<dbReference type="InterPro" id="IPR057727">
    <property type="entry name" value="WCX_dom"/>
</dbReference>
<evidence type="ECO:0000256" key="2">
    <source>
        <dbReference type="ARBA" id="ARBA00023125"/>
    </source>
</evidence>
<dbReference type="RefSeq" id="WP_023042865.1">
    <property type="nucleotide sequence ID" value="NZ_AP024831.1"/>
</dbReference>
<reference evidence="5" key="1">
    <citation type="submission" date="2019-03" db="EMBL/GenBank/DDBJ databases">
        <title>Molecular characterization of the VanD-type vancomycin-resistant Enterococcus faecium clinical isolates from a patient after vancomycin therapy.</title>
        <authorList>
            <person name="Hashimoto Y."/>
            <person name="Hisatsune J."/>
            <person name="Nomura T."/>
            <person name="Hirakawa H."/>
            <person name="Kojima N."/>
            <person name="Ono Y."/>
            <person name="Hasegawa Y."/>
            <person name="Tanimoto K."/>
            <person name="Sugai M."/>
            <person name="Tomita H."/>
        </authorList>
    </citation>
    <scope>NUCLEOTIDE SEQUENCE</scope>
    <source>
        <strain evidence="5">AA620</strain>
    </source>
</reference>
<dbReference type="SUPFAM" id="SSF46785">
    <property type="entry name" value="Winged helix' DNA-binding domain"/>
    <property type="match status" value="1"/>
</dbReference>
<accession>A0A679C3Y4</accession>
<evidence type="ECO:0000256" key="1">
    <source>
        <dbReference type="ARBA" id="ARBA00023015"/>
    </source>
</evidence>
<dbReference type="InterPro" id="IPR026881">
    <property type="entry name" value="WYL_dom"/>
</dbReference>
<feature type="domain" description="HTH deoR-type" evidence="4">
    <location>
        <begin position="2"/>
        <end position="57"/>
    </location>
</feature>
<dbReference type="PROSITE" id="PS51000">
    <property type="entry name" value="HTH_DEOR_2"/>
    <property type="match status" value="1"/>
</dbReference>
<dbReference type="PANTHER" id="PTHR34580:SF1">
    <property type="entry name" value="PROTEIN PAFC"/>
    <property type="match status" value="1"/>
</dbReference>
<dbReference type="EMBL" id="LC467712">
    <property type="protein sequence ID" value="BBI93335.1"/>
    <property type="molecule type" value="Genomic_DNA"/>
</dbReference>
<evidence type="ECO:0000313" key="5">
    <source>
        <dbReference type="EMBL" id="BBI93335.1"/>
    </source>
</evidence>
<organism evidence="5">
    <name type="scientific">Enterococcus faecium</name>
    <name type="common">Streptococcus faecium</name>
    <dbReference type="NCBI Taxonomy" id="1352"/>
    <lineage>
        <taxon>Bacteria</taxon>
        <taxon>Bacillati</taxon>
        <taxon>Bacillota</taxon>
        <taxon>Bacilli</taxon>
        <taxon>Lactobacillales</taxon>
        <taxon>Enterococcaceae</taxon>
        <taxon>Enterococcus</taxon>
    </lineage>
</organism>
<dbReference type="InterPro" id="IPR001034">
    <property type="entry name" value="DeoR_HTH"/>
</dbReference>